<proteinExistence type="predicted"/>
<dbReference type="EMBL" id="FTOH01000002">
    <property type="protein sequence ID" value="SIS54614.1"/>
    <property type="molecule type" value="Genomic_DNA"/>
</dbReference>
<dbReference type="AlphaFoldDB" id="A0A1N7JZI9"/>
<reference evidence="3" key="1">
    <citation type="submission" date="2017-01" db="EMBL/GenBank/DDBJ databases">
        <authorList>
            <person name="Varghese N."/>
            <person name="Submissions S."/>
        </authorList>
    </citation>
    <scope>NUCLEOTIDE SEQUENCE [LARGE SCALE GENOMIC DNA]</scope>
    <source>
        <strain evidence="3">DSM 24913</strain>
    </source>
</reference>
<keyword evidence="3" id="KW-1185">Reference proteome</keyword>
<evidence type="ECO:0000256" key="1">
    <source>
        <dbReference type="SAM" id="SignalP"/>
    </source>
</evidence>
<name>A0A1N7JZI9_9GAMM</name>
<evidence type="ECO:0000313" key="3">
    <source>
        <dbReference type="Proteomes" id="UP000185639"/>
    </source>
</evidence>
<gene>
    <name evidence="2" type="ORF">SAMN05421686_102256</name>
</gene>
<accession>A0A1N7JZI9</accession>
<feature type="chain" id="PRO_5012930106" description="Lipoprotein" evidence="1">
    <location>
        <begin position="30"/>
        <end position="234"/>
    </location>
</feature>
<sequence>MKTRRSVLSTMILASLTCISGCMSDNSNADSSRTDSSPAGVWYVQTTMSDSINDSGSDIRTQMSGRQLVVLEETGHGEFRLHDCTANFTPMTLNQQASQLRGAYSLTDKTATSPYSESGSLSITLDEGMMHGQYKHFDRNFDGSWDSEQTAYFEGHKVTAAETLEALSQAEIDAILSGEANRSAATVPLGATCTGIASVTTDGTIRAKPTSQAVADLLRPERQPDLFVASEGGR</sequence>
<organism evidence="2 3">
    <name type="scientific">Thalassolituus maritimus</name>
    <dbReference type="NCBI Taxonomy" id="484498"/>
    <lineage>
        <taxon>Bacteria</taxon>
        <taxon>Pseudomonadati</taxon>
        <taxon>Pseudomonadota</taxon>
        <taxon>Gammaproteobacteria</taxon>
        <taxon>Oceanospirillales</taxon>
        <taxon>Oceanospirillaceae</taxon>
        <taxon>Thalassolituus</taxon>
    </lineage>
</organism>
<dbReference type="RefSeq" id="WP_076514391.1">
    <property type="nucleotide sequence ID" value="NZ_FTOH01000002.1"/>
</dbReference>
<evidence type="ECO:0008006" key="4">
    <source>
        <dbReference type="Google" id="ProtNLM"/>
    </source>
</evidence>
<feature type="signal peptide" evidence="1">
    <location>
        <begin position="1"/>
        <end position="29"/>
    </location>
</feature>
<dbReference type="OrthoDB" id="10018636at2"/>
<dbReference type="Proteomes" id="UP000185639">
    <property type="component" value="Unassembled WGS sequence"/>
</dbReference>
<protein>
    <recommendedName>
        <fullName evidence="4">Lipoprotein</fullName>
    </recommendedName>
</protein>
<evidence type="ECO:0000313" key="2">
    <source>
        <dbReference type="EMBL" id="SIS54614.1"/>
    </source>
</evidence>
<keyword evidence="1" id="KW-0732">Signal</keyword>